<sequence>MKQLIEDLRQVEGVKNVKKQSGPVLKINLFSRELPNSEAEIIRGDLRKTGQQLRNVLEDARKDNGINTWEWIVKPQKKYAETSLGKGKLTDRKDKGHKPAYYRVNIEN</sequence>
<reference evidence="1" key="1">
    <citation type="journal article" date="2010" name="Environ. Microbiol.">
        <title>The metavirome of a hypersaline environment.</title>
        <authorList>
            <person name="Santos F."/>
            <person name="Yarza P."/>
            <person name="Parro V."/>
            <person name="Briones C."/>
            <person name="Anton J."/>
        </authorList>
    </citation>
    <scope>NUCLEOTIDE SEQUENCE</scope>
</reference>
<evidence type="ECO:0000313" key="1">
    <source>
        <dbReference type="EMBL" id="ADE29235.1"/>
    </source>
</evidence>
<organism evidence="1">
    <name type="scientific">uncultured virus</name>
    <dbReference type="NCBI Taxonomy" id="340016"/>
    <lineage>
        <taxon>Viruses</taxon>
        <taxon>environmental samples</taxon>
    </lineage>
</organism>
<name>D5L2H6_9VIRU</name>
<dbReference type="EMBL" id="GU735239">
    <property type="protein sequence ID" value="ADE29235.1"/>
    <property type="molecule type" value="Genomic_DNA"/>
</dbReference>
<protein>
    <submittedName>
        <fullName evidence="1">Uncharacterized protein</fullName>
    </submittedName>
</protein>
<proteinExistence type="predicted"/>
<accession>D5L2H6</accession>